<organism evidence="7 8">
    <name type="scientific">Strongylus vulgaris</name>
    <name type="common">Blood worm</name>
    <dbReference type="NCBI Taxonomy" id="40348"/>
    <lineage>
        <taxon>Eukaryota</taxon>
        <taxon>Metazoa</taxon>
        <taxon>Ecdysozoa</taxon>
        <taxon>Nematoda</taxon>
        <taxon>Chromadorea</taxon>
        <taxon>Rhabditida</taxon>
        <taxon>Rhabditina</taxon>
        <taxon>Rhabditomorpha</taxon>
        <taxon>Strongyloidea</taxon>
        <taxon>Strongylidae</taxon>
        <taxon>Strongylus</taxon>
    </lineage>
</organism>
<dbReference type="Pfam" id="PF00324">
    <property type="entry name" value="AA_permease"/>
    <property type="match status" value="1"/>
</dbReference>
<keyword evidence="3 5" id="KW-1133">Transmembrane helix</keyword>
<evidence type="ECO:0000256" key="5">
    <source>
        <dbReference type="SAM" id="Phobius"/>
    </source>
</evidence>
<protein>
    <recommendedName>
        <fullName evidence="6">Amino acid permease/ SLC12A domain-containing protein</fullName>
    </recommendedName>
</protein>
<accession>A0A3P7IBC3</accession>
<dbReference type="InterPro" id="IPR004841">
    <property type="entry name" value="AA-permease/SLC12A_dom"/>
</dbReference>
<reference evidence="7 8" key="1">
    <citation type="submission" date="2018-11" db="EMBL/GenBank/DDBJ databases">
        <authorList>
            <consortium name="Pathogen Informatics"/>
        </authorList>
    </citation>
    <scope>NUCLEOTIDE SEQUENCE [LARGE SCALE GENOMIC DNA]</scope>
</reference>
<proteinExistence type="predicted"/>
<keyword evidence="8" id="KW-1185">Reference proteome</keyword>
<dbReference type="Proteomes" id="UP000270094">
    <property type="component" value="Unassembled WGS sequence"/>
</dbReference>
<evidence type="ECO:0000256" key="2">
    <source>
        <dbReference type="ARBA" id="ARBA00022692"/>
    </source>
</evidence>
<evidence type="ECO:0000313" key="8">
    <source>
        <dbReference type="Proteomes" id="UP000270094"/>
    </source>
</evidence>
<dbReference type="EMBL" id="UYYB01016623">
    <property type="protein sequence ID" value="VDM70561.1"/>
    <property type="molecule type" value="Genomic_DNA"/>
</dbReference>
<dbReference type="GO" id="GO:0015171">
    <property type="term" value="F:amino acid transmembrane transporter activity"/>
    <property type="evidence" value="ECO:0007669"/>
    <property type="project" value="TreeGrafter"/>
</dbReference>
<dbReference type="PANTHER" id="PTHR43243">
    <property type="entry name" value="INNER MEMBRANE TRANSPORTER YGJI-RELATED"/>
    <property type="match status" value="1"/>
</dbReference>
<evidence type="ECO:0000256" key="1">
    <source>
        <dbReference type="ARBA" id="ARBA00004141"/>
    </source>
</evidence>
<dbReference type="AlphaFoldDB" id="A0A3P7IBC3"/>
<feature type="transmembrane region" description="Helical" evidence="5">
    <location>
        <begin position="84"/>
        <end position="103"/>
    </location>
</feature>
<evidence type="ECO:0000259" key="6">
    <source>
        <dbReference type="Pfam" id="PF00324"/>
    </source>
</evidence>
<evidence type="ECO:0000313" key="7">
    <source>
        <dbReference type="EMBL" id="VDM70561.1"/>
    </source>
</evidence>
<keyword evidence="4 5" id="KW-0472">Membrane</keyword>
<dbReference type="OrthoDB" id="3900342at2759"/>
<dbReference type="PANTHER" id="PTHR43243:SF27">
    <property type="entry name" value="CATIONIC AMINO ACID TRANSPORTER C-TERMINAL DOMAIN-CONTAINING PROTEIN"/>
    <property type="match status" value="1"/>
</dbReference>
<gene>
    <name evidence="7" type="ORF">SVUK_LOCUS5559</name>
</gene>
<name>A0A3P7IBC3_STRVU</name>
<sequence>MITAQLEDIDRSSSPTELRQMGVRDVVAPLFRRKTFDASSCLDSQLKRCLSVIDVMFLAIGQMIGAGIYVLAGSVVHSQTGPSIIISFMLAGFAALMSAFSYAEFGARYPRAGSAYTYAYVGVGEIWAFTIGWTVILEYMIGNAG</sequence>
<feature type="domain" description="Amino acid permease/ SLC12A" evidence="6">
    <location>
        <begin position="54"/>
        <end position="137"/>
    </location>
</feature>
<dbReference type="Gene3D" id="1.20.1740.10">
    <property type="entry name" value="Amino acid/polyamine transporter I"/>
    <property type="match status" value="1"/>
</dbReference>
<comment type="subcellular location">
    <subcellularLocation>
        <location evidence="1">Membrane</location>
        <topology evidence="1">Multi-pass membrane protein</topology>
    </subcellularLocation>
</comment>
<evidence type="ECO:0000256" key="3">
    <source>
        <dbReference type="ARBA" id="ARBA00022989"/>
    </source>
</evidence>
<evidence type="ECO:0000256" key="4">
    <source>
        <dbReference type="ARBA" id="ARBA00023136"/>
    </source>
</evidence>
<keyword evidence="2 5" id="KW-0812">Transmembrane</keyword>
<feature type="transmembrane region" description="Helical" evidence="5">
    <location>
        <begin position="52"/>
        <end position="72"/>
    </location>
</feature>
<dbReference type="GO" id="GO:0005886">
    <property type="term" value="C:plasma membrane"/>
    <property type="evidence" value="ECO:0007669"/>
    <property type="project" value="TreeGrafter"/>
</dbReference>
<feature type="transmembrane region" description="Helical" evidence="5">
    <location>
        <begin position="115"/>
        <end position="136"/>
    </location>
</feature>